<dbReference type="Proteomes" id="UP000250928">
    <property type="component" value="Unassembled WGS sequence"/>
</dbReference>
<accession>A0A6N4E037</accession>
<reference evidence="1 2" key="1">
    <citation type="submission" date="2018-01" db="EMBL/GenBank/DDBJ databases">
        <title>Novel co-symbiosis in the lucinid bivalve Phacoides pectinatus.</title>
        <authorList>
            <person name="Lim S.J."/>
            <person name="Davis B.G."/>
            <person name="Gill D.E."/>
            <person name="Engel A.S."/>
            <person name="Anderson L.C."/>
            <person name="Campbell B.J."/>
        </authorList>
    </citation>
    <scope>NUCLEOTIDE SEQUENCE [LARGE SCALE GENOMIC DNA]</scope>
    <source>
        <strain evidence="1">N3_P5</strain>
    </source>
</reference>
<gene>
    <name evidence="1" type="ORF">C3L24_05645</name>
</gene>
<evidence type="ECO:0000313" key="1">
    <source>
        <dbReference type="EMBL" id="PUE02725.1"/>
    </source>
</evidence>
<evidence type="ECO:0000313" key="2">
    <source>
        <dbReference type="Proteomes" id="UP000250928"/>
    </source>
</evidence>
<comment type="caution">
    <text evidence="1">The sequence shown here is derived from an EMBL/GenBank/DDBJ whole genome shotgun (WGS) entry which is preliminary data.</text>
</comment>
<protein>
    <submittedName>
        <fullName evidence="1">DUF1841 domain-containing protein</fullName>
    </submittedName>
</protein>
<dbReference type="InterPro" id="IPR014993">
    <property type="entry name" value="DUF1841"/>
</dbReference>
<sequence>MFGTDRQQLRRMFFDAWEKFRRQQPLEPLERMIAEIVVQHPEYHAMLEQPERVLERDYLPEQGQTNPFLHLAMHISIQEQVGTDRPPGVAESYRLLALRCGDPHEAEHRMMECLGELLWSAQRNHLPPDEQYYLECLKKLL</sequence>
<name>A0A6N4E037_9GAMM</name>
<dbReference type="AlphaFoldDB" id="A0A6N4E037"/>
<dbReference type="EMBL" id="PQCO01000175">
    <property type="protein sequence ID" value="PUE02725.1"/>
    <property type="molecule type" value="Genomic_DNA"/>
</dbReference>
<dbReference type="Pfam" id="PF08897">
    <property type="entry name" value="DUF1841"/>
    <property type="match status" value="1"/>
</dbReference>
<organism evidence="1 2">
    <name type="scientific">Candidatus Sedimenticola endophacoides</name>
    <dbReference type="NCBI Taxonomy" id="2548426"/>
    <lineage>
        <taxon>Bacteria</taxon>
        <taxon>Pseudomonadati</taxon>
        <taxon>Pseudomonadota</taxon>
        <taxon>Gammaproteobacteria</taxon>
        <taxon>Chromatiales</taxon>
        <taxon>Sedimenticolaceae</taxon>
        <taxon>Sedimenticola</taxon>
    </lineage>
</organism>
<proteinExistence type="predicted"/>